<dbReference type="Gene3D" id="3.40.50.1820">
    <property type="entry name" value="alpha/beta hydrolase"/>
    <property type="match status" value="1"/>
</dbReference>
<name>A0A2R8C7M2_9RHOB</name>
<keyword evidence="2" id="KW-1185">Reference proteome</keyword>
<dbReference type="Proteomes" id="UP000244898">
    <property type="component" value="Unassembled WGS sequence"/>
</dbReference>
<accession>A0A2R8C7M2</accession>
<dbReference type="RefSeq" id="WP_235824053.1">
    <property type="nucleotide sequence ID" value="NZ_ONZG01000004.1"/>
</dbReference>
<dbReference type="AlphaFoldDB" id="A0A2R8C7M2"/>
<evidence type="ECO:0000313" key="1">
    <source>
        <dbReference type="EMBL" id="SPJ28431.1"/>
    </source>
</evidence>
<reference evidence="2" key="1">
    <citation type="submission" date="2018-03" db="EMBL/GenBank/DDBJ databases">
        <authorList>
            <person name="Rodrigo-Torres L."/>
            <person name="Arahal R. D."/>
            <person name="Lucena T."/>
        </authorList>
    </citation>
    <scope>NUCLEOTIDE SEQUENCE [LARGE SCALE GENOMIC DNA]</scope>
    <source>
        <strain evidence="2">CECT 7615</strain>
    </source>
</reference>
<dbReference type="EMBL" id="ONZG01000004">
    <property type="protein sequence ID" value="SPJ28431.1"/>
    <property type="molecule type" value="Genomic_DNA"/>
</dbReference>
<protein>
    <recommendedName>
        <fullName evidence="3">AB hydrolase-1 domain-containing protein</fullName>
    </recommendedName>
</protein>
<proteinExistence type="predicted"/>
<dbReference type="InterPro" id="IPR029058">
    <property type="entry name" value="AB_hydrolase_fold"/>
</dbReference>
<dbReference type="SUPFAM" id="SSF53474">
    <property type="entry name" value="alpha/beta-Hydrolases"/>
    <property type="match status" value="1"/>
</dbReference>
<evidence type="ECO:0000313" key="2">
    <source>
        <dbReference type="Proteomes" id="UP000244898"/>
    </source>
</evidence>
<gene>
    <name evidence="1" type="ORF">TRM7615_01930</name>
</gene>
<sequence>MFNPGQDRLFVSFRQRTQEAGAYSEAVPVRSFVSAGYTHLHLQARLNDWYINSETQALEAELDRFSRQFAAVHSIGFSMGGYAALRFAKALNLSHLIAVSPQYSIAPDHVPFDRRYRKFAKEFDPDLGGLMEREHPVQGVVLADPFRTADLVHAQMIDLVFPGMSVARLAASGHPATQVLRQGGKLGALQRLLRTEMVGVSQLCKLHRTSRRGSPVYWRHLAQRAEQSGRQELAATAERRHIQLMKDKASEKAGR</sequence>
<evidence type="ECO:0008006" key="3">
    <source>
        <dbReference type="Google" id="ProtNLM"/>
    </source>
</evidence>
<organism evidence="1 2">
    <name type="scientific">Falsiruegeria mediterranea M17</name>
    <dbReference type="NCBI Taxonomy" id="1200281"/>
    <lineage>
        <taxon>Bacteria</taxon>
        <taxon>Pseudomonadati</taxon>
        <taxon>Pseudomonadota</taxon>
        <taxon>Alphaproteobacteria</taxon>
        <taxon>Rhodobacterales</taxon>
        <taxon>Roseobacteraceae</taxon>
        <taxon>Falsiruegeria</taxon>
    </lineage>
</organism>